<comment type="subcellular location">
    <subcellularLocation>
        <location evidence="1">Golgi apparatus membrane</location>
        <topology evidence="1">Single-pass type II membrane protein</topology>
    </subcellularLocation>
</comment>
<accession>A0A814XUG3</accession>
<reference evidence="10" key="1">
    <citation type="submission" date="2021-02" db="EMBL/GenBank/DDBJ databases">
        <authorList>
            <person name="Nowell W R."/>
        </authorList>
    </citation>
    <scope>NUCLEOTIDE SEQUENCE</scope>
</reference>
<keyword evidence="3 9" id="KW-0812">Transmembrane</keyword>
<dbReference type="GO" id="GO:0000139">
    <property type="term" value="C:Golgi membrane"/>
    <property type="evidence" value="ECO:0007669"/>
    <property type="project" value="UniProtKB-SubCell"/>
</dbReference>
<dbReference type="GO" id="GO:0004559">
    <property type="term" value="F:alpha-mannosidase activity"/>
    <property type="evidence" value="ECO:0007669"/>
    <property type="project" value="TreeGrafter"/>
</dbReference>
<keyword evidence="11" id="KW-1185">Reference proteome</keyword>
<proteinExistence type="inferred from homology"/>
<comment type="caution">
    <text evidence="10">The sequence shown here is derived from an EMBL/GenBank/DDBJ whole genome shotgun (WGS) entry which is preliminary data.</text>
</comment>
<name>A0A814XUG3_ADIRI</name>
<evidence type="ECO:0000256" key="1">
    <source>
        <dbReference type="ARBA" id="ARBA00004323"/>
    </source>
</evidence>
<evidence type="ECO:0000256" key="8">
    <source>
        <dbReference type="ARBA" id="ARBA00023136"/>
    </source>
</evidence>
<gene>
    <name evidence="10" type="ORF">XAT740_LOCUS24685</name>
</gene>
<keyword evidence="8 9" id="KW-0472">Membrane</keyword>
<evidence type="ECO:0000256" key="3">
    <source>
        <dbReference type="ARBA" id="ARBA00022692"/>
    </source>
</evidence>
<dbReference type="PANTHER" id="PTHR13572">
    <property type="entry name" value="ENDO-ALPHA-1,2-MANNOSIDASE"/>
    <property type="match status" value="1"/>
</dbReference>
<dbReference type="Proteomes" id="UP000663828">
    <property type="component" value="Unassembled WGS sequence"/>
</dbReference>
<keyword evidence="6 9" id="KW-1133">Transmembrane helix</keyword>
<dbReference type="InterPro" id="IPR026071">
    <property type="entry name" value="Glyco_Hydrolase_99"/>
</dbReference>
<evidence type="ECO:0000256" key="5">
    <source>
        <dbReference type="ARBA" id="ARBA00022968"/>
    </source>
</evidence>
<dbReference type="Gene3D" id="3.20.20.80">
    <property type="entry name" value="Glycosidases"/>
    <property type="match status" value="1"/>
</dbReference>
<sequence length="409" mass="48096">MWQVYTRRRRIRWLAIGFICLLLVWCYILYKSLAINYDQPSLHVHSSSLTTISSFLYDIQNLDVFLKHTPVKYNYHIFYYPWYGNPEYDAKKYRHWNHPRLAHWNREKAAQYPQHSHIPPDDIGSNFYPLLGAYSSRSPEIIDKHMRMIRMSGAGTISISWYPPGMADDAGYSWDDLIPRILDGAEKYKLKLCFHIEPYKNRTADNVIHWSRYILRQYGSHPAFYRYNDKGFFYIYDSYQIPSNEWHRALTSISVSDRQAYFVGLILKSSDCPQLVKSGFDAAYSYFAANGFTEASTSQRWKSIVDICKPIPFISSVGPGYIDTNIRPWNGETTRARNNGNYYKQMFNDVPDVKDRIVSITSFNEWHEGTQIEPAIERTDLKSITYEKYHQGPFTYIHLTRALIFASDR</sequence>
<organism evidence="10 11">
    <name type="scientific">Adineta ricciae</name>
    <name type="common">Rotifer</name>
    <dbReference type="NCBI Taxonomy" id="249248"/>
    <lineage>
        <taxon>Eukaryota</taxon>
        <taxon>Metazoa</taxon>
        <taxon>Spiralia</taxon>
        <taxon>Gnathifera</taxon>
        <taxon>Rotifera</taxon>
        <taxon>Eurotatoria</taxon>
        <taxon>Bdelloidea</taxon>
        <taxon>Adinetida</taxon>
        <taxon>Adinetidae</taxon>
        <taxon>Adineta</taxon>
    </lineage>
</organism>
<keyword evidence="7" id="KW-0333">Golgi apparatus</keyword>
<dbReference type="PANTHER" id="PTHR13572:SF4">
    <property type="entry name" value="RE57134P"/>
    <property type="match status" value="1"/>
</dbReference>
<evidence type="ECO:0000256" key="6">
    <source>
        <dbReference type="ARBA" id="ARBA00022989"/>
    </source>
</evidence>
<comment type="similarity">
    <text evidence="2">Belongs to the glycosyl hydrolase 99 family.</text>
</comment>
<evidence type="ECO:0000313" key="10">
    <source>
        <dbReference type="EMBL" id="CAF1220544.1"/>
    </source>
</evidence>
<dbReference type="AlphaFoldDB" id="A0A814XUG3"/>
<evidence type="ECO:0000256" key="7">
    <source>
        <dbReference type="ARBA" id="ARBA00023034"/>
    </source>
</evidence>
<dbReference type="EMBL" id="CAJNOR010001923">
    <property type="protein sequence ID" value="CAF1220544.1"/>
    <property type="molecule type" value="Genomic_DNA"/>
</dbReference>
<dbReference type="Pfam" id="PF16317">
    <property type="entry name" value="Glyco_hydro_99"/>
    <property type="match status" value="1"/>
</dbReference>
<feature type="transmembrane region" description="Helical" evidence="9">
    <location>
        <begin position="12"/>
        <end position="30"/>
    </location>
</feature>
<evidence type="ECO:0000256" key="9">
    <source>
        <dbReference type="SAM" id="Phobius"/>
    </source>
</evidence>
<keyword evidence="5" id="KW-0735">Signal-anchor</keyword>
<evidence type="ECO:0000256" key="2">
    <source>
        <dbReference type="ARBA" id="ARBA00009559"/>
    </source>
</evidence>
<keyword evidence="4" id="KW-0378">Hydrolase</keyword>
<evidence type="ECO:0000256" key="4">
    <source>
        <dbReference type="ARBA" id="ARBA00022801"/>
    </source>
</evidence>
<protein>
    <submittedName>
        <fullName evidence="10">Uncharacterized protein</fullName>
    </submittedName>
</protein>
<evidence type="ECO:0000313" key="11">
    <source>
        <dbReference type="Proteomes" id="UP000663828"/>
    </source>
</evidence>
<dbReference type="CDD" id="cd11574">
    <property type="entry name" value="GH99"/>
    <property type="match status" value="1"/>
</dbReference>